<dbReference type="Gene3D" id="1.20.58.1000">
    <property type="entry name" value="Metal-sensitive repressor, helix protomer"/>
    <property type="match status" value="1"/>
</dbReference>
<dbReference type="PANTHER" id="PTHR33677:SF3">
    <property type="entry name" value="COPPER-SENSING TRANSCRIPTIONAL REPRESSOR RICR"/>
    <property type="match status" value="1"/>
</dbReference>
<gene>
    <name evidence="2" type="ORF">JX360_08085</name>
</gene>
<proteinExistence type="predicted"/>
<dbReference type="CDD" id="cd10158">
    <property type="entry name" value="CsoR-like_DUF156_1"/>
    <property type="match status" value="1"/>
</dbReference>
<comment type="caution">
    <text evidence="2">The sequence shown here is derived from an EMBL/GenBank/DDBJ whole genome shotgun (WGS) entry which is preliminary data.</text>
</comment>
<organism evidence="2 3">
    <name type="scientific">Thermostichus vulcanus str. 'Rupite'</name>
    <dbReference type="NCBI Taxonomy" id="2813851"/>
    <lineage>
        <taxon>Bacteria</taxon>
        <taxon>Bacillati</taxon>
        <taxon>Cyanobacteriota</taxon>
        <taxon>Cyanophyceae</taxon>
        <taxon>Thermostichales</taxon>
        <taxon>Thermostichaceae</taxon>
        <taxon>Thermostichus</taxon>
    </lineage>
</organism>
<accession>A0ABT0CAX6</accession>
<evidence type="ECO:0000313" key="3">
    <source>
        <dbReference type="Proteomes" id="UP000830835"/>
    </source>
</evidence>
<feature type="compositionally biased region" description="Basic residues" evidence="1">
    <location>
        <begin position="48"/>
        <end position="59"/>
    </location>
</feature>
<evidence type="ECO:0000313" key="2">
    <source>
        <dbReference type="EMBL" id="MCJ2542862.1"/>
    </source>
</evidence>
<keyword evidence="3" id="KW-1185">Reference proteome</keyword>
<dbReference type="EMBL" id="JAFIRA010000016">
    <property type="protein sequence ID" value="MCJ2542862.1"/>
    <property type="molecule type" value="Genomic_DNA"/>
</dbReference>
<dbReference type="Proteomes" id="UP000830835">
    <property type="component" value="Unassembled WGS sequence"/>
</dbReference>
<dbReference type="InterPro" id="IPR003735">
    <property type="entry name" value="Metal_Tscrpt_repr"/>
</dbReference>
<reference evidence="2" key="1">
    <citation type="submission" date="2021-02" db="EMBL/GenBank/DDBJ databases">
        <title>The CRISPR/cas machinery reduction and long-range gene transfer in the hot spring cyanobacterium Synechococcus.</title>
        <authorList>
            <person name="Dvorak P."/>
            <person name="Jahodarova E."/>
            <person name="Hasler P."/>
            <person name="Poulickova A."/>
        </authorList>
    </citation>
    <scope>NUCLEOTIDE SEQUENCE</scope>
    <source>
        <strain evidence="2">Rupite</strain>
    </source>
</reference>
<dbReference type="PANTHER" id="PTHR33677">
    <property type="entry name" value="TRANSCRIPTIONAL REPRESSOR FRMR-RELATED"/>
    <property type="match status" value="1"/>
</dbReference>
<evidence type="ECO:0000256" key="1">
    <source>
        <dbReference type="SAM" id="MobiDB-lite"/>
    </source>
</evidence>
<name>A0ABT0CAX6_THEVL</name>
<feature type="region of interest" description="Disordered" evidence="1">
    <location>
        <begin position="1"/>
        <end position="59"/>
    </location>
</feature>
<dbReference type="InterPro" id="IPR038390">
    <property type="entry name" value="Metal_Tscrpt_repr_sf"/>
</dbReference>
<sequence>MPDPVPPAHSHMSARIPATDSGIPNQAEPDWQEDWELALEQPPLSGRAHPHHHDPQSRRKLVNRLARIEGHVHGIRSMIEQDQPCPDVLLQIAAVKGALDRVARLILDDHISHCISHAIETGNIEVELEELQRALDRFIG</sequence>
<dbReference type="Pfam" id="PF02583">
    <property type="entry name" value="Trns_repr_metal"/>
    <property type="match status" value="1"/>
</dbReference>
<protein>
    <submittedName>
        <fullName evidence="2">Metal-sensing transcriptional repressor</fullName>
    </submittedName>
</protein>